<evidence type="ECO:0000259" key="2">
    <source>
        <dbReference type="Pfam" id="PF01551"/>
    </source>
</evidence>
<evidence type="ECO:0000313" key="5">
    <source>
        <dbReference type="Proteomes" id="UP000006250"/>
    </source>
</evidence>
<dbReference type="eggNOG" id="COG0739">
    <property type="taxonomic scope" value="Bacteria"/>
</dbReference>
<dbReference type="PANTHER" id="PTHR21666">
    <property type="entry name" value="PEPTIDASE-RELATED"/>
    <property type="match status" value="1"/>
</dbReference>
<organism evidence="4 5">
    <name type="scientific">Solidesulfovibrio fructosivorans JJ]</name>
    <dbReference type="NCBI Taxonomy" id="596151"/>
    <lineage>
        <taxon>Bacteria</taxon>
        <taxon>Pseudomonadati</taxon>
        <taxon>Thermodesulfobacteriota</taxon>
        <taxon>Desulfovibrionia</taxon>
        <taxon>Desulfovibrionales</taxon>
        <taxon>Desulfovibrionaceae</taxon>
        <taxon>Solidesulfovibrio</taxon>
    </lineage>
</organism>
<sequence>MSLPSGMGDLAATGSLQADVAQKLRVDALRKNLIPGKTKEAKLREACQGFESVFISQLFKEMRATVPKDGMLHGHYEDQYYSMFDKAMCDQLAADGGIGLADMMYRQLKGQVMGKDGKAEPGDILPANRPVPAHGSSLSGVPRIPVPGGAAPTGKRGIPAERFSPEMAAAMARPGVSPLASAHAPTTGTGDIAAAATQAAAPMAAPVNGEITSEYGWRDDPFKGDRAWHAGMDIAAPAGSAVSSCWGGTVVFAGAKGGYGNVVEVEHPGGWKSIYGHLSHYSVKAGDHVAAGGKIAEVGSTGRSTGPHLHFELRRGEGTVDPQRMLAASGLIQDAS</sequence>
<dbReference type="MEROPS" id="M23.009"/>
<protein>
    <submittedName>
        <fullName evidence="4">Peptidase M23</fullName>
    </submittedName>
</protein>
<dbReference type="OrthoDB" id="9796740at2"/>
<dbReference type="InterPro" id="IPR050570">
    <property type="entry name" value="Cell_wall_metabolism_enzyme"/>
</dbReference>
<dbReference type="PANTHER" id="PTHR21666:SF290">
    <property type="entry name" value="PEPTIDASE M23 DOMAIN PROTEIN"/>
    <property type="match status" value="1"/>
</dbReference>
<dbReference type="EMBL" id="AECZ01000022">
    <property type="protein sequence ID" value="EFL50284.1"/>
    <property type="molecule type" value="Genomic_DNA"/>
</dbReference>
<dbReference type="Proteomes" id="UP000006250">
    <property type="component" value="Unassembled WGS sequence"/>
</dbReference>
<proteinExistence type="predicted"/>
<dbReference type="eggNOG" id="COG3951">
    <property type="taxonomic scope" value="Bacteria"/>
</dbReference>
<dbReference type="STRING" id="596151.DesfrDRAFT_2973"/>
<name>E1JZC4_SOLFR</name>
<evidence type="ECO:0000259" key="3">
    <source>
        <dbReference type="Pfam" id="PF10135"/>
    </source>
</evidence>
<dbReference type="Gene3D" id="2.70.70.10">
    <property type="entry name" value="Glucose Permease (Domain IIA)"/>
    <property type="match status" value="1"/>
</dbReference>
<dbReference type="InterPro" id="IPR016047">
    <property type="entry name" value="M23ase_b-sheet_dom"/>
</dbReference>
<dbReference type="PRINTS" id="PR01002">
    <property type="entry name" value="FLGFLGJ"/>
</dbReference>
<evidence type="ECO:0000313" key="4">
    <source>
        <dbReference type="EMBL" id="EFL50284.1"/>
    </source>
</evidence>
<gene>
    <name evidence="4" type="ORF">DesfrDRAFT_2973</name>
</gene>
<dbReference type="AlphaFoldDB" id="E1JZC4"/>
<dbReference type="GO" id="GO:0004222">
    <property type="term" value="F:metalloendopeptidase activity"/>
    <property type="evidence" value="ECO:0007669"/>
    <property type="project" value="TreeGrafter"/>
</dbReference>
<accession>E1JZC4</accession>
<feature type="domain" description="M23ase beta-sheet core" evidence="2">
    <location>
        <begin position="229"/>
        <end position="322"/>
    </location>
</feature>
<evidence type="ECO:0000256" key="1">
    <source>
        <dbReference type="SAM" id="MobiDB-lite"/>
    </source>
</evidence>
<dbReference type="InterPro" id="IPR011055">
    <property type="entry name" value="Dup_hybrid_motif"/>
</dbReference>
<reference evidence="4 5" key="1">
    <citation type="submission" date="2010-08" db="EMBL/GenBank/DDBJ databases">
        <title>The draft genome of Desulfovibrio fructosovorans JJ.</title>
        <authorList>
            <consortium name="US DOE Joint Genome Institute (JGI-PGF)"/>
            <person name="Lucas S."/>
            <person name="Copeland A."/>
            <person name="Lapidus A."/>
            <person name="Cheng J.-F."/>
            <person name="Bruce D."/>
            <person name="Goodwin L."/>
            <person name="Pitluck S."/>
            <person name="Land M.L."/>
            <person name="Hauser L."/>
            <person name="Chang Y.-J."/>
            <person name="Jeffries C."/>
            <person name="Wall J.D."/>
            <person name="Stahl D.A."/>
            <person name="Arkin A.P."/>
            <person name="Dehal P."/>
            <person name="Stolyar S.M."/>
            <person name="Hazen T.C."/>
            <person name="Woyke T.J."/>
        </authorList>
    </citation>
    <scope>NUCLEOTIDE SEQUENCE [LARGE SCALE GENOMIC DNA]</scope>
    <source>
        <strain evidence="4 5">JJ</strain>
    </source>
</reference>
<feature type="domain" description="Flagellar protein FlgJ N-terminal" evidence="3">
    <location>
        <begin position="60"/>
        <end position="107"/>
    </location>
</feature>
<keyword evidence="5" id="KW-1185">Reference proteome</keyword>
<comment type="caution">
    <text evidence="4">The sequence shown here is derived from an EMBL/GenBank/DDBJ whole genome shotgun (WGS) entry which is preliminary data.</text>
</comment>
<dbReference type="Pfam" id="PF10135">
    <property type="entry name" value="Rod-binding"/>
    <property type="match status" value="1"/>
</dbReference>
<dbReference type="SUPFAM" id="SSF51261">
    <property type="entry name" value="Duplicated hybrid motif"/>
    <property type="match status" value="1"/>
</dbReference>
<dbReference type="InterPro" id="IPR019301">
    <property type="entry name" value="Flagellar_prot_FlgJ_N"/>
</dbReference>
<dbReference type="CDD" id="cd12797">
    <property type="entry name" value="M23_peptidase"/>
    <property type="match status" value="1"/>
</dbReference>
<dbReference type="RefSeq" id="WP_005995170.1">
    <property type="nucleotide sequence ID" value="NZ_AECZ01000022.1"/>
</dbReference>
<dbReference type="Pfam" id="PF01551">
    <property type="entry name" value="Peptidase_M23"/>
    <property type="match status" value="1"/>
</dbReference>
<feature type="region of interest" description="Disordered" evidence="1">
    <location>
        <begin position="134"/>
        <end position="155"/>
    </location>
</feature>